<dbReference type="EMBL" id="JAAAXW010000086">
    <property type="protein sequence ID" value="KAF9544651.1"/>
    <property type="molecule type" value="Genomic_DNA"/>
</dbReference>
<evidence type="ECO:0000313" key="1">
    <source>
        <dbReference type="EMBL" id="KAF9544651.1"/>
    </source>
</evidence>
<comment type="caution">
    <text evidence="1">The sequence shown here is derived from an EMBL/GenBank/DDBJ whole genome shotgun (WGS) entry which is preliminary data.</text>
</comment>
<gene>
    <name evidence="1" type="ORF">EC957_011758</name>
</gene>
<keyword evidence="2" id="KW-1185">Reference proteome</keyword>
<name>A0A9P6K350_9FUNG</name>
<proteinExistence type="predicted"/>
<protein>
    <submittedName>
        <fullName evidence="1">Uncharacterized protein</fullName>
    </submittedName>
</protein>
<evidence type="ECO:0000313" key="2">
    <source>
        <dbReference type="Proteomes" id="UP000723463"/>
    </source>
</evidence>
<organism evidence="1 2">
    <name type="scientific">Mortierella hygrophila</name>
    <dbReference type="NCBI Taxonomy" id="979708"/>
    <lineage>
        <taxon>Eukaryota</taxon>
        <taxon>Fungi</taxon>
        <taxon>Fungi incertae sedis</taxon>
        <taxon>Mucoromycota</taxon>
        <taxon>Mortierellomycotina</taxon>
        <taxon>Mortierellomycetes</taxon>
        <taxon>Mortierellales</taxon>
        <taxon>Mortierellaceae</taxon>
        <taxon>Mortierella</taxon>
    </lineage>
</organism>
<dbReference type="Proteomes" id="UP000723463">
    <property type="component" value="Unassembled WGS sequence"/>
</dbReference>
<sequence>MENNRAALGYPRVPRTQLNTSDTDHYTKPWKARDTRVRSCLEHARYLVWHNDAAFKELDETTIKPLEDLASELAALQPGARNVLQFSILSLFQCFDPDTFESILELLNRNIPQLRVLELETNLDYNY</sequence>
<accession>A0A9P6K350</accession>
<dbReference type="AlphaFoldDB" id="A0A9P6K350"/>
<reference evidence="1" key="1">
    <citation type="journal article" date="2020" name="Fungal Divers.">
        <title>Resolving the Mortierellaceae phylogeny through synthesis of multi-gene phylogenetics and phylogenomics.</title>
        <authorList>
            <person name="Vandepol N."/>
            <person name="Liber J."/>
            <person name="Desiro A."/>
            <person name="Na H."/>
            <person name="Kennedy M."/>
            <person name="Barry K."/>
            <person name="Grigoriev I.V."/>
            <person name="Miller A.N."/>
            <person name="O'Donnell K."/>
            <person name="Stajich J.E."/>
            <person name="Bonito G."/>
        </authorList>
    </citation>
    <scope>NUCLEOTIDE SEQUENCE</scope>
    <source>
        <strain evidence="1">NRRL 2591</strain>
    </source>
</reference>